<evidence type="ECO:0000256" key="3">
    <source>
        <dbReference type="SAM" id="MobiDB-lite"/>
    </source>
</evidence>
<evidence type="ECO:0000313" key="8">
    <source>
        <dbReference type="Proteomes" id="UP001623349"/>
    </source>
</evidence>
<protein>
    <submittedName>
        <fullName evidence="7">Histocompatibility 2, T region locus 10</fullName>
    </submittedName>
</protein>
<keyword evidence="1" id="KW-0325">Glycoprotein</keyword>
<organism evidence="7 8">
    <name type="scientific">Apodemus speciosus</name>
    <name type="common">Large Japanese field mouse</name>
    <dbReference type="NCBI Taxonomy" id="105296"/>
    <lineage>
        <taxon>Eukaryota</taxon>
        <taxon>Metazoa</taxon>
        <taxon>Chordata</taxon>
        <taxon>Craniata</taxon>
        <taxon>Vertebrata</taxon>
        <taxon>Euteleostomi</taxon>
        <taxon>Mammalia</taxon>
        <taxon>Eutheria</taxon>
        <taxon>Euarchontoglires</taxon>
        <taxon>Glires</taxon>
        <taxon>Rodentia</taxon>
        <taxon>Myomorpha</taxon>
        <taxon>Muroidea</taxon>
        <taxon>Muridae</taxon>
        <taxon>Murinae</taxon>
        <taxon>Apodemus</taxon>
    </lineage>
</organism>
<proteinExistence type="inferred from homology"/>
<dbReference type="Proteomes" id="UP001623349">
    <property type="component" value="Unassembled WGS sequence"/>
</dbReference>
<accession>A0ABQ0FP44</accession>
<dbReference type="SUPFAM" id="SSF54452">
    <property type="entry name" value="MHC antigen-recognition domain"/>
    <property type="match status" value="1"/>
</dbReference>
<evidence type="ECO:0000256" key="4">
    <source>
        <dbReference type="SAM" id="Phobius"/>
    </source>
</evidence>
<dbReference type="InterPro" id="IPR050208">
    <property type="entry name" value="MHC_class-I_related"/>
</dbReference>
<feature type="domain" description="Ig-like" evidence="6">
    <location>
        <begin position="205"/>
        <end position="243"/>
    </location>
</feature>
<dbReference type="CDD" id="cd07698">
    <property type="entry name" value="IgC1_MHC_I_alpha3"/>
    <property type="match status" value="1"/>
</dbReference>
<feature type="signal peptide" evidence="5">
    <location>
        <begin position="1"/>
        <end position="19"/>
    </location>
</feature>
<comment type="caution">
    <text evidence="7">The sequence shown here is derived from an EMBL/GenBank/DDBJ whole genome shotgun (WGS) entry which is preliminary data.</text>
</comment>
<dbReference type="Gene3D" id="2.60.40.10">
    <property type="entry name" value="Immunoglobulins"/>
    <property type="match status" value="1"/>
</dbReference>
<name>A0ABQ0FP44_APOSI</name>
<dbReference type="PRINTS" id="PR01638">
    <property type="entry name" value="MHCCLASSI"/>
</dbReference>
<dbReference type="InterPro" id="IPR037055">
    <property type="entry name" value="MHC_I-like_Ag-recog_sf"/>
</dbReference>
<dbReference type="PANTHER" id="PTHR16675">
    <property type="entry name" value="MHC CLASS I-RELATED"/>
    <property type="match status" value="1"/>
</dbReference>
<keyword evidence="4" id="KW-1133">Transmembrane helix</keyword>
<dbReference type="InterPro" id="IPR011161">
    <property type="entry name" value="MHC_I-like_Ag-recog"/>
</dbReference>
<evidence type="ECO:0000259" key="6">
    <source>
        <dbReference type="PROSITE" id="PS50835"/>
    </source>
</evidence>
<dbReference type="Gene3D" id="3.30.500.10">
    <property type="entry name" value="MHC class I-like antigen recognition-like"/>
    <property type="match status" value="1"/>
</dbReference>
<dbReference type="Pfam" id="PF00129">
    <property type="entry name" value="MHC_I"/>
    <property type="match status" value="1"/>
</dbReference>
<comment type="similarity">
    <text evidence="2">Belongs to the MHC class I family.</text>
</comment>
<dbReference type="InterPro" id="IPR001039">
    <property type="entry name" value="MHC_I_a_a1/a2"/>
</dbReference>
<evidence type="ECO:0000256" key="1">
    <source>
        <dbReference type="ARBA" id="ARBA00023180"/>
    </source>
</evidence>
<dbReference type="SUPFAM" id="SSF48726">
    <property type="entry name" value="Immunoglobulin"/>
    <property type="match status" value="1"/>
</dbReference>
<feature type="chain" id="PRO_5047202622" evidence="5">
    <location>
        <begin position="20"/>
        <end position="354"/>
    </location>
</feature>
<dbReference type="PROSITE" id="PS50835">
    <property type="entry name" value="IG_LIKE"/>
    <property type="match status" value="1"/>
</dbReference>
<dbReference type="InterPro" id="IPR036179">
    <property type="entry name" value="Ig-like_dom_sf"/>
</dbReference>
<dbReference type="InterPro" id="IPR011162">
    <property type="entry name" value="MHC_I/II-like_Ag-recog"/>
</dbReference>
<dbReference type="PANTHER" id="PTHR16675:SF264">
    <property type="entry name" value="HISTOCOMPATIBILITY 2, T REGION LOCUS 22"/>
    <property type="match status" value="1"/>
</dbReference>
<sequence>MVWVLKAAVLCAILLQLDARLSWTRTPLGSHSLLYCSTGMWWPVLREPRIIVVGKVDDTEFVRLDTDNPKTLRVDLCALEQEGPECWEQQIHIVRNQAQLSERNLMTLVRLYKSMNDSHTLQWLQGCDVGPDGHLLHWYDQLAYDGVDHPTLNQDLNFWTAGTSTVAQISQHQSESYLKSHCSELLQKYLEKGKERLLRSGCPPPKVHVTHHPGPEGDVTLKCWALGFYPADIILTWQLDGEELIQEMEFVETRPSGQLWWCLLERSRNTHAMCTMRGCLSPSPRDGKPAAWYKNPTFWIAALSFFLIVCFFLLFLIVCCICKKKNAGRREGRDTQEADRDSAQDSRIAVDDEE</sequence>
<feature type="region of interest" description="Disordered" evidence="3">
    <location>
        <begin position="328"/>
        <end position="354"/>
    </location>
</feature>
<evidence type="ECO:0000256" key="5">
    <source>
        <dbReference type="SAM" id="SignalP"/>
    </source>
</evidence>
<keyword evidence="8" id="KW-1185">Reference proteome</keyword>
<evidence type="ECO:0000256" key="2">
    <source>
        <dbReference type="RuleBase" id="RU004439"/>
    </source>
</evidence>
<reference evidence="7 8" key="1">
    <citation type="submission" date="2024-08" db="EMBL/GenBank/DDBJ databases">
        <title>The draft genome of Apodemus speciosus.</title>
        <authorList>
            <person name="Nabeshima K."/>
            <person name="Suzuki S."/>
            <person name="Onuma M."/>
        </authorList>
    </citation>
    <scope>NUCLEOTIDE SEQUENCE [LARGE SCALE GENOMIC DNA]</scope>
    <source>
        <strain evidence="7">IB14-021</strain>
    </source>
</reference>
<evidence type="ECO:0000313" key="7">
    <source>
        <dbReference type="EMBL" id="GAB1301023.1"/>
    </source>
</evidence>
<keyword evidence="4" id="KW-0812">Transmembrane</keyword>
<gene>
    <name evidence="7" type="ORF">APTSU1_001626100</name>
</gene>
<keyword evidence="5" id="KW-0732">Signal</keyword>
<dbReference type="InterPro" id="IPR007110">
    <property type="entry name" value="Ig-like_dom"/>
</dbReference>
<feature type="transmembrane region" description="Helical" evidence="4">
    <location>
        <begin position="298"/>
        <end position="322"/>
    </location>
</feature>
<dbReference type="InterPro" id="IPR013783">
    <property type="entry name" value="Ig-like_fold"/>
</dbReference>
<dbReference type="EMBL" id="BAAFST010000017">
    <property type="protein sequence ID" value="GAB1301023.1"/>
    <property type="molecule type" value="Genomic_DNA"/>
</dbReference>
<keyword evidence="4" id="KW-0472">Membrane</keyword>